<feature type="domain" description="AMP-binding enzyme C-terminal" evidence="6">
    <location>
        <begin position="433"/>
        <end position="512"/>
    </location>
</feature>
<evidence type="ECO:0000313" key="7">
    <source>
        <dbReference type="EMBL" id="CEE00619.1"/>
    </source>
</evidence>
<dbReference type="AlphaFoldDB" id="A0A090KPN0"/>
<reference evidence="7 8" key="1">
    <citation type="submission" date="2014-07" db="EMBL/GenBank/DDBJ databases">
        <authorList>
            <person name="Wibberg Daniel"/>
        </authorList>
    </citation>
    <scope>NUCLEOTIDE SEQUENCE [LARGE SCALE GENOMIC DNA]</scope>
</reference>
<protein>
    <submittedName>
        <fullName evidence="7">Putative acyl-CoA ligase YtcI</fullName>
        <ecNumber evidence="7">6.2.1.-</ecNumber>
    </submittedName>
</protein>
<organism evidence="7 8">
    <name type="scientific">Caldibacillus thermoamylovorans</name>
    <dbReference type="NCBI Taxonomy" id="35841"/>
    <lineage>
        <taxon>Bacteria</taxon>
        <taxon>Bacillati</taxon>
        <taxon>Bacillota</taxon>
        <taxon>Bacilli</taxon>
        <taxon>Bacillales</taxon>
        <taxon>Bacillaceae</taxon>
        <taxon>Caldibacillus</taxon>
    </lineage>
</organism>
<feature type="domain" description="AMP-dependent synthetase/ligase" evidence="5">
    <location>
        <begin position="20"/>
        <end position="383"/>
    </location>
</feature>
<proteinExistence type="inferred from homology"/>
<dbReference type="Pfam" id="PF00501">
    <property type="entry name" value="AMP-binding"/>
    <property type="match status" value="1"/>
</dbReference>
<dbReference type="GO" id="GO:0015645">
    <property type="term" value="F:fatty acid ligase activity"/>
    <property type="evidence" value="ECO:0007669"/>
    <property type="project" value="TreeGrafter"/>
</dbReference>
<gene>
    <name evidence="7" type="primary">ytcI1</name>
    <name evidence="7" type="ORF">BT1A1_0768</name>
</gene>
<dbReference type="Gene3D" id="3.30.300.30">
    <property type="match status" value="1"/>
</dbReference>
<dbReference type="InterPro" id="IPR042099">
    <property type="entry name" value="ANL_N_sf"/>
</dbReference>
<dbReference type="GO" id="GO:0006637">
    <property type="term" value="P:acyl-CoA metabolic process"/>
    <property type="evidence" value="ECO:0007669"/>
    <property type="project" value="TreeGrafter"/>
</dbReference>
<sequence length="528" mass="59717">MINLIAPEYYNFTEEVEKFSKDPHKVAIKWVGTDGSEKNITYVSLVEEMNRYANALVNLGLKKGDRVLIITQKVPESYYIYLACLKAGLVMIPCSEMLRAKDLTYRINHSEASAVIVYNHLTNEVDSITEPIPTLKYKLIIGEHETEGWTSLTRFAENESAYFVGEKTKRDEMALLPYTSGTTGNPKAVVHNHGWFFAHLQIAPSLWLDIKEGDLVWATAAPGWQKWIWSPFVSTIGMGATAFVYNGRFDAANYLQLLQKYQVNVLCCTPTEYRFMAKLNNLSDYSLPALRSAVSAGEPLNVQVIETFQKEFGITVRDGYGQTENTLLIGTLPGTKLKKGFMGKAIPGYQVEIINHEGKPCAIGEVGDIAVHKSTPTLFKEYYKDFERTQKAYRGDWYLTGDQAKKDEDGYFWYEGRSDDIIISSGYTIGPFEVEDALTKHPLVRECAVVASPDPDRGNVVKAFVVLVDPHMEKGEDLIAELQEHVKNLTAPYKYPRKIEFVEELPKTASGKIRRVELRQKEMQQPQK</sequence>
<evidence type="ECO:0000259" key="6">
    <source>
        <dbReference type="Pfam" id="PF13193"/>
    </source>
</evidence>
<dbReference type="CDD" id="cd05972">
    <property type="entry name" value="MACS_like"/>
    <property type="match status" value="1"/>
</dbReference>
<dbReference type="GO" id="GO:0016405">
    <property type="term" value="F:CoA-ligase activity"/>
    <property type="evidence" value="ECO:0007669"/>
    <property type="project" value="UniProtKB-ARBA"/>
</dbReference>
<dbReference type="SUPFAM" id="SSF56801">
    <property type="entry name" value="Acetyl-CoA synthetase-like"/>
    <property type="match status" value="1"/>
</dbReference>
<dbReference type="PROSITE" id="PS00455">
    <property type="entry name" value="AMP_BINDING"/>
    <property type="match status" value="1"/>
</dbReference>
<dbReference type="GO" id="GO:0004321">
    <property type="term" value="F:fatty-acyl-CoA synthase activity"/>
    <property type="evidence" value="ECO:0007669"/>
    <property type="project" value="TreeGrafter"/>
</dbReference>
<evidence type="ECO:0000256" key="2">
    <source>
        <dbReference type="ARBA" id="ARBA00022598"/>
    </source>
</evidence>
<dbReference type="RefSeq" id="WP_034768286.1">
    <property type="nucleotide sequence ID" value="NZ_CCRF01000028.1"/>
</dbReference>
<dbReference type="Gene3D" id="3.40.50.12780">
    <property type="entry name" value="N-terminal domain of ligase-like"/>
    <property type="match status" value="1"/>
</dbReference>
<dbReference type="EC" id="6.2.1.-" evidence="7"/>
<keyword evidence="2 7" id="KW-0436">Ligase</keyword>
<accession>A0A090KPN0</accession>
<dbReference type="PANTHER" id="PTHR43605:SF10">
    <property type="entry name" value="ACYL-COA SYNTHETASE MEDIUM CHAIN FAMILY MEMBER 3"/>
    <property type="match status" value="1"/>
</dbReference>
<dbReference type="Pfam" id="PF13193">
    <property type="entry name" value="AMP-binding_C"/>
    <property type="match status" value="1"/>
</dbReference>
<keyword evidence="4" id="KW-0067">ATP-binding</keyword>
<comment type="similarity">
    <text evidence="1">Belongs to the ATP-dependent AMP-binding enzyme family.</text>
</comment>
<keyword evidence="8" id="KW-1185">Reference proteome</keyword>
<dbReference type="NCBIfam" id="NF047394">
    <property type="entry name" value="AcylCoAsynMbcS"/>
    <property type="match status" value="1"/>
</dbReference>
<evidence type="ECO:0000256" key="4">
    <source>
        <dbReference type="ARBA" id="ARBA00022840"/>
    </source>
</evidence>
<keyword evidence="3" id="KW-0547">Nucleotide-binding</keyword>
<dbReference type="InterPro" id="IPR000873">
    <property type="entry name" value="AMP-dep_synth/lig_dom"/>
</dbReference>
<dbReference type="PANTHER" id="PTHR43605">
    <property type="entry name" value="ACYL-COENZYME A SYNTHETASE"/>
    <property type="match status" value="1"/>
</dbReference>
<dbReference type="Proteomes" id="UP000040576">
    <property type="component" value="Unassembled WGS sequence"/>
</dbReference>
<dbReference type="GO" id="GO:0005524">
    <property type="term" value="F:ATP binding"/>
    <property type="evidence" value="ECO:0007669"/>
    <property type="project" value="UniProtKB-KW"/>
</dbReference>
<dbReference type="FunFam" id="3.30.300.30:FF:000005">
    <property type="entry name" value="Acyl-coenzyme A synthetase ACSM5, mitochondrial"/>
    <property type="match status" value="1"/>
</dbReference>
<name>A0A090KPN0_9BACI</name>
<dbReference type="GO" id="GO:0006633">
    <property type="term" value="P:fatty acid biosynthetic process"/>
    <property type="evidence" value="ECO:0007669"/>
    <property type="project" value="TreeGrafter"/>
</dbReference>
<dbReference type="InterPro" id="IPR020845">
    <property type="entry name" value="AMP-binding_CS"/>
</dbReference>
<evidence type="ECO:0000313" key="8">
    <source>
        <dbReference type="Proteomes" id="UP000040576"/>
    </source>
</evidence>
<evidence type="ECO:0000256" key="3">
    <source>
        <dbReference type="ARBA" id="ARBA00022741"/>
    </source>
</evidence>
<evidence type="ECO:0000256" key="1">
    <source>
        <dbReference type="ARBA" id="ARBA00006432"/>
    </source>
</evidence>
<dbReference type="EMBL" id="CCRF01000028">
    <property type="protein sequence ID" value="CEE00619.1"/>
    <property type="molecule type" value="Genomic_DNA"/>
</dbReference>
<dbReference type="InterPro" id="IPR051087">
    <property type="entry name" value="Mitochondrial_ACSM"/>
</dbReference>
<evidence type="ECO:0000259" key="5">
    <source>
        <dbReference type="Pfam" id="PF00501"/>
    </source>
</evidence>
<dbReference type="InterPro" id="IPR045851">
    <property type="entry name" value="AMP-bd_C_sf"/>
</dbReference>
<dbReference type="InterPro" id="IPR025110">
    <property type="entry name" value="AMP-bd_C"/>
</dbReference>